<name>A0A939F6X7_9ACTN</name>
<evidence type="ECO:0000313" key="2">
    <source>
        <dbReference type="Proteomes" id="UP000664167"/>
    </source>
</evidence>
<comment type="caution">
    <text evidence="1">The sequence shown here is derived from an EMBL/GenBank/DDBJ whole genome shotgun (WGS) entry which is preliminary data.</text>
</comment>
<keyword evidence="2" id="KW-1185">Reference proteome</keyword>
<dbReference type="AlphaFoldDB" id="A0A939F6X7"/>
<dbReference type="EMBL" id="JAFLRJ010000140">
    <property type="protein sequence ID" value="MBO0513187.1"/>
    <property type="molecule type" value="Genomic_DNA"/>
</dbReference>
<reference evidence="1" key="1">
    <citation type="submission" date="2021-03" db="EMBL/GenBank/DDBJ databases">
        <title>Streptomyces poriferae sp. nov., a novel marine sponge-derived Actinobacteria species with anti-MRSA activity.</title>
        <authorList>
            <person name="Sandoval-Powers M."/>
            <person name="Kralova S."/>
            <person name="Nguyen G.-S."/>
            <person name="Fawwal D."/>
            <person name="Degnes K."/>
            <person name="Klinkenberg G."/>
            <person name="Sletta H."/>
            <person name="Wentzel A."/>
            <person name="Liles M.R."/>
        </authorList>
    </citation>
    <scope>NUCLEOTIDE SEQUENCE</scope>
    <source>
        <strain evidence="1">DSM 41794</strain>
    </source>
</reference>
<protein>
    <submittedName>
        <fullName evidence="1">Uncharacterized protein</fullName>
    </submittedName>
</protein>
<evidence type="ECO:0000313" key="1">
    <source>
        <dbReference type="EMBL" id="MBO0513187.1"/>
    </source>
</evidence>
<organism evidence="1 2">
    <name type="scientific">Streptomyces beijiangensis</name>
    <dbReference type="NCBI Taxonomy" id="163361"/>
    <lineage>
        <taxon>Bacteria</taxon>
        <taxon>Bacillati</taxon>
        <taxon>Actinomycetota</taxon>
        <taxon>Actinomycetes</taxon>
        <taxon>Kitasatosporales</taxon>
        <taxon>Streptomycetaceae</taxon>
        <taxon>Streptomyces</taxon>
    </lineage>
</organism>
<accession>A0A939F6X7</accession>
<gene>
    <name evidence="1" type="ORF">J0695_15460</name>
</gene>
<proteinExistence type="predicted"/>
<sequence>MAPSPWLFPGGQPGRPISTTQLTQRLNQLGIRPHQARSTALFQLATEIPTGIFARTLGIHTDVAVAWQHLFAGDWATYAAEVSERPVRTDQSPASNT</sequence>
<dbReference type="Proteomes" id="UP000664167">
    <property type="component" value="Unassembled WGS sequence"/>
</dbReference>
<dbReference type="RefSeq" id="WP_206962612.1">
    <property type="nucleotide sequence ID" value="NZ_JAFLRJ010000140.1"/>
</dbReference>